<comment type="caution">
    <text evidence="2">The sequence shown here is derived from an EMBL/GenBank/DDBJ whole genome shotgun (WGS) entry which is preliminary data.</text>
</comment>
<name>A0A369URR4_9GAMM</name>
<evidence type="ECO:0000313" key="2">
    <source>
        <dbReference type="EMBL" id="RDD82428.1"/>
    </source>
</evidence>
<feature type="chain" id="PRO_5016960059" description="DUF4340 domain-containing protein" evidence="1">
    <location>
        <begin position="21"/>
        <end position="164"/>
    </location>
</feature>
<gene>
    <name evidence="2" type="ORF">DVJ77_07780</name>
</gene>
<protein>
    <recommendedName>
        <fullName evidence="4">DUF4340 domain-containing protein</fullName>
    </recommendedName>
</protein>
<dbReference type="OrthoDB" id="5956924at2"/>
<accession>A0A369URR4</accession>
<dbReference type="EMBL" id="QQAH01000006">
    <property type="protein sequence ID" value="RDD82428.1"/>
    <property type="molecule type" value="Genomic_DNA"/>
</dbReference>
<feature type="signal peptide" evidence="1">
    <location>
        <begin position="1"/>
        <end position="20"/>
    </location>
</feature>
<organism evidence="2 3">
    <name type="scientific">Dyella tabacisoli</name>
    <dbReference type="NCBI Taxonomy" id="2282381"/>
    <lineage>
        <taxon>Bacteria</taxon>
        <taxon>Pseudomonadati</taxon>
        <taxon>Pseudomonadota</taxon>
        <taxon>Gammaproteobacteria</taxon>
        <taxon>Lysobacterales</taxon>
        <taxon>Rhodanobacteraceae</taxon>
        <taxon>Dyella</taxon>
    </lineage>
</organism>
<evidence type="ECO:0000256" key="1">
    <source>
        <dbReference type="SAM" id="SignalP"/>
    </source>
</evidence>
<dbReference type="AlphaFoldDB" id="A0A369URR4"/>
<evidence type="ECO:0008006" key="4">
    <source>
        <dbReference type="Google" id="ProtNLM"/>
    </source>
</evidence>
<proteinExistence type="predicted"/>
<keyword evidence="1" id="KW-0732">Signal</keyword>
<evidence type="ECO:0000313" key="3">
    <source>
        <dbReference type="Proteomes" id="UP000253782"/>
    </source>
</evidence>
<dbReference type="Proteomes" id="UP000253782">
    <property type="component" value="Unassembled WGS sequence"/>
</dbReference>
<keyword evidence="3" id="KW-1185">Reference proteome</keyword>
<dbReference type="RefSeq" id="WP_114845289.1">
    <property type="nucleotide sequence ID" value="NZ_JBHSPE010000008.1"/>
</dbReference>
<reference evidence="2 3" key="1">
    <citation type="submission" date="2018-07" db="EMBL/GenBank/DDBJ databases">
        <title>Dyella tabacisoli L4-6T, whole genome shotgun sequence.</title>
        <authorList>
            <person name="Zhou X.-K."/>
            <person name="Li W.-J."/>
            <person name="Duan Y.-Q."/>
        </authorList>
    </citation>
    <scope>NUCLEOTIDE SEQUENCE [LARGE SCALE GENOMIC DNA]</scope>
    <source>
        <strain evidence="2 3">L4-6</strain>
    </source>
</reference>
<sequence length="164" mass="18124">MKRATRTRLSLLLGVSALLALTGWQLQRDQQHAKETLLSIAPEAITQIELSLQGTPTEHYAKRDGHWWRTDGTPTRADEGRLGELTEIAAASVLSWRPLSDFDPAKIGLTKPLAVLSLDGQRLEFGEVSVTGPQRYVRVGTRVALVSMRYTPRPATGLRKKPDA</sequence>